<dbReference type="FunFam" id="3.40.50.720:FF:000203">
    <property type="entry name" value="D-3-phosphoglycerate dehydrogenase (SerA)"/>
    <property type="match status" value="1"/>
</dbReference>
<evidence type="ECO:0000259" key="5">
    <source>
        <dbReference type="Pfam" id="PF00389"/>
    </source>
</evidence>
<comment type="caution">
    <text evidence="7">The sequence shown here is derived from an EMBL/GenBank/DDBJ whole genome shotgun (WGS) entry which is preliminary data.</text>
</comment>
<dbReference type="InterPro" id="IPR029753">
    <property type="entry name" value="D-isomer_DH_CS"/>
</dbReference>
<dbReference type="InterPro" id="IPR006139">
    <property type="entry name" value="D-isomer_2_OHA_DH_cat_dom"/>
</dbReference>
<accession>A0A2N3Y076</accession>
<keyword evidence="3" id="KW-0520">NAD</keyword>
<dbReference type="PANTHER" id="PTHR42789">
    <property type="entry name" value="D-ISOMER SPECIFIC 2-HYDROXYACID DEHYDROGENASE FAMILY PROTEIN (AFU_ORTHOLOGUE AFUA_6G10090)"/>
    <property type="match status" value="1"/>
</dbReference>
<evidence type="ECO:0000256" key="1">
    <source>
        <dbReference type="ARBA" id="ARBA00005854"/>
    </source>
</evidence>
<dbReference type="SUPFAM" id="SSF52283">
    <property type="entry name" value="Formate/glycerate dehydrogenase catalytic domain-like"/>
    <property type="match status" value="1"/>
</dbReference>
<evidence type="ECO:0000256" key="4">
    <source>
        <dbReference type="RuleBase" id="RU003719"/>
    </source>
</evidence>
<evidence type="ECO:0000256" key="2">
    <source>
        <dbReference type="ARBA" id="ARBA00023002"/>
    </source>
</evidence>
<gene>
    <name evidence="7" type="ORF">A8926_4130</name>
</gene>
<feature type="domain" description="D-isomer specific 2-hydroxyacid dehydrogenase NAD-binding" evidence="6">
    <location>
        <begin position="119"/>
        <end position="295"/>
    </location>
</feature>
<comment type="similarity">
    <text evidence="1 4">Belongs to the D-isomer specific 2-hydroxyacid dehydrogenase family.</text>
</comment>
<dbReference type="PROSITE" id="PS00671">
    <property type="entry name" value="D_2_HYDROXYACID_DH_3"/>
    <property type="match status" value="1"/>
</dbReference>
<dbReference type="SUPFAM" id="SSF51735">
    <property type="entry name" value="NAD(P)-binding Rossmann-fold domains"/>
    <property type="match status" value="1"/>
</dbReference>
<organism evidence="7 8">
    <name type="scientific">Saccharopolyspora spinosa</name>
    <dbReference type="NCBI Taxonomy" id="60894"/>
    <lineage>
        <taxon>Bacteria</taxon>
        <taxon>Bacillati</taxon>
        <taxon>Actinomycetota</taxon>
        <taxon>Actinomycetes</taxon>
        <taxon>Pseudonocardiales</taxon>
        <taxon>Pseudonocardiaceae</taxon>
        <taxon>Saccharopolyspora</taxon>
    </lineage>
</organism>
<reference evidence="7" key="1">
    <citation type="submission" date="2017-12" db="EMBL/GenBank/DDBJ databases">
        <title>Sequencing the genomes of 1000 Actinobacteria strains.</title>
        <authorList>
            <person name="Klenk H.-P."/>
        </authorList>
    </citation>
    <scope>NUCLEOTIDE SEQUENCE [LARGE SCALE GENOMIC DNA]</scope>
    <source>
        <strain evidence="7">DSM 44228</strain>
    </source>
</reference>
<dbReference type="GO" id="GO:0051287">
    <property type="term" value="F:NAD binding"/>
    <property type="evidence" value="ECO:0007669"/>
    <property type="project" value="InterPro"/>
</dbReference>
<keyword evidence="2 4" id="KW-0560">Oxidoreductase</keyword>
<dbReference type="Pfam" id="PF02826">
    <property type="entry name" value="2-Hacid_dh_C"/>
    <property type="match status" value="1"/>
</dbReference>
<dbReference type="InterPro" id="IPR036291">
    <property type="entry name" value="NAD(P)-bd_dom_sf"/>
</dbReference>
<dbReference type="Gene3D" id="3.40.50.720">
    <property type="entry name" value="NAD(P)-binding Rossmann-like Domain"/>
    <property type="match status" value="2"/>
</dbReference>
<name>A0A2N3Y076_SACSN</name>
<keyword evidence="8" id="KW-1185">Reference proteome</keyword>
<dbReference type="CDD" id="cd12173">
    <property type="entry name" value="PGDH_4"/>
    <property type="match status" value="1"/>
</dbReference>
<evidence type="ECO:0000313" key="7">
    <source>
        <dbReference type="EMBL" id="PKW16312.1"/>
    </source>
</evidence>
<dbReference type="InterPro" id="IPR006140">
    <property type="entry name" value="D-isomer_DH_NAD-bd"/>
</dbReference>
<sequence length="327" mass="34890">MRNVSEDAAPAPPTRWKVLVVDPIHDEALERLRRTCDVVVHLRPSADEILTLSRDADVIVLRSGVQLPAELFAGAQRLKLVARAGAGTDNIDLTAARHAGVVVFNVPGESAGAVAELTIGLLLALARKISLADRQARTNVWNKSALVGSELAGKTMGIVGHGNIGARVAHLAQGFSMRVLTCVEREDEPRRRALAARNIELVGLRAMLREADVVCLAVPLTPRTRGLISEPELAMMKYGAYLVNVSRGEIVDERALHEALKRGTLAGAALDVRTGEGSPTQLSTLDNVVLTPHIGAMSSDAQRRIGHIVVESIHSAMTGAPVANRVC</sequence>
<dbReference type="PANTHER" id="PTHR42789:SF1">
    <property type="entry name" value="D-ISOMER SPECIFIC 2-HYDROXYACID DEHYDROGENASE FAMILY PROTEIN (AFU_ORTHOLOGUE AFUA_6G10090)"/>
    <property type="match status" value="1"/>
</dbReference>
<dbReference type="AlphaFoldDB" id="A0A2N3Y076"/>
<evidence type="ECO:0000256" key="3">
    <source>
        <dbReference type="ARBA" id="ARBA00023027"/>
    </source>
</evidence>
<evidence type="ECO:0000259" key="6">
    <source>
        <dbReference type="Pfam" id="PF02826"/>
    </source>
</evidence>
<dbReference type="Proteomes" id="UP000233786">
    <property type="component" value="Unassembled WGS sequence"/>
</dbReference>
<dbReference type="Pfam" id="PF00389">
    <property type="entry name" value="2-Hacid_dh"/>
    <property type="match status" value="1"/>
</dbReference>
<dbReference type="InterPro" id="IPR050857">
    <property type="entry name" value="D-2-hydroxyacid_DH"/>
</dbReference>
<dbReference type="GO" id="GO:0016616">
    <property type="term" value="F:oxidoreductase activity, acting on the CH-OH group of donors, NAD or NADP as acceptor"/>
    <property type="evidence" value="ECO:0007669"/>
    <property type="project" value="InterPro"/>
</dbReference>
<dbReference type="STRING" id="994479.GCA_000194155_05402"/>
<evidence type="ECO:0000313" key="8">
    <source>
        <dbReference type="Proteomes" id="UP000233786"/>
    </source>
</evidence>
<proteinExistence type="inferred from homology"/>
<dbReference type="EMBL" id="PJNB01000001">
    <property type="protein sequence ID" value="PKW16312.1"/>
    <property type="molecule type" value="Genomic_DNA"/>
</dbReference>
<protein>
    <submittedName>
        <fullName evidence="7">D-3-phosphoglycerate dehydrogenase</fullName>
    </submittedName>
</protein>
<feature type="domain" description="D-isomer specific 2-hydroxyacid dehydrogenase catalytic" evidence="5">
    <location>
        <begin position="18"/>
        <end position="326"/>
    </location>
</feature>